<comment type="caution">
    <text evidence="1">The sequence shown here is derived from an EMBL/GenBank/DDBJ whole genome shotgun (WGS) entry which is preliminary data.</text>
</comment>
<dbReference type="EMBL" id="CAXKWB010008225">
    <property type="protein sequence ID" value="CAL4090192.1"/>
    <property type="molecule type" value="Genomic_DNA"/>
</dbReference>
<sequence length="101" mass="11484">GCTLGIQCYWCINYPYSGGGRFYDANCGEEEYTGHTSQCDDCEACYLTVYNEDHGSVVDRGWTKLNSSSECEYGPYYTVCYCDQQLCNSNLCEQCNSTRNY</sequence>
<feature type="non-terminal residue" evidence="1">
    <location>
        <position position="1"/>
    </location>
</feature>
<evidence type="ECO:0000313" key="1">
    <source>
        <dbReference type="EMBL" id="CAL4090192.1"/>
    </source>
</evidence>
<dbReference type="AlphaFoldDB" id="A0AAV2QPN5"/>
<protein>
    <submittedName>
        <fullName evidence="1">Uncharacterized protein</fullName>
    </submittedName>
</protein>
<reference evidence="1 2" key="1">
    <citation type="submission" date="2024-05" db="EMBL/GenBank/DDBJ databases">
        <authorList>
            <person name="Wallberg A."/>
        </authorList>
    </citation>
    <scope>NUCLEOTIDE SEQUENCE [LARGE SCALE GENOMIC DNA]</scope>
</reference>
<gene>
    <name evidence="1" type="ORF">MNOR_LOCUS13975</name>
</gene>
<accession>A0AAV2QPN5</accession>
<dbReference type="Proteomes" id="UP001497623">
    <property type="component" value="Unassembled WGS sequence"/>
</dbReference>
<proteinExistence type="predicted"/>
<name>A0AAV2QPN5_MEGNR</name>
<evidence type="ECO:0000313" key="2">
    <source>
        <dbReference type="Proteomes" id="UP001497623"/>
    </source>
</evidence>
<keyword evidence="2" id="KW-1185">Reference proteome</keyword>
<organism evidence="1 2">
    <name type="scientific">Meganyctiphanes norvegica</name>
    <name type="common">Northern krill</name>
    <name type="synonym">Thysanopoda norvegica</name>
    <dbReference type="NCBI Taxonomy" id="48144"/>
    <lineage>
        <taxon>Eukaryota</taxon>
        <taxon>Metazoa</taxon>
        <taxon>Ecdysozoa</taxon>
        <taxon>Arthropoda</taxon>
        <taxon>Crustacea</taxon>
        <taxon>Multicrustacea</taxon>
        <taxon>Malacostraca</taxon>
        <taxon>Eumalacostraca</taxon>
        <taxon>Eucarida</taxon>
        <taxon>Euphausiacea</taxon>
        <taxon>Euphausiidae</taxon>
        <taxon>Meganyctiphanes</taxon>
    </lineage>
</organism>